<reference evidence="1 2" key="1">
    <citation type="submission" date="2020-08" db="EMBL/GenBank/DDBJ databases">
        <title>Genomic Encyclopedia of Type Strains, Phase III (KMG-III): the genomes of soil and plant-associated and newly described type strains.</title>
        <authorList>
            <person name="Whitman W."/>
        </authorList>
    </citation>
    <scope>NUCLEOTIDE SEQUENCE [LARGE SCALE GENOMIC DNA]</scope>
    <source>
        <strain evidence="1 2">CECT 8693</strain>
    </source>
</reference>
<gene>
    <name evidence="1" type="ORF">FHR92_004363</name>
</gene>
<accession>A0A7W3SX42</accession>
<proteinExistence type="predicted"/>
<keyword evidence="2" id="KW-1185">Reference proteome</keyword>
<sequence>MKQVIMKRKHLRIVIWIFSLLLLLLLLYIGKINGYSLTERNVIRNSYPSIEGEVIYQHEFNNNKKLVVWKTEQMNYVKLVETKWGIFHRVSVISELGSSEPNDPIKRTWSAHLNSKKKYDTIFAVEVVNPDIKKVIVSNDQMDDLIPEDLNEIRGNSTLVIELNVKDGFAASYNELNNGDVGNFVFRGLNEKGEIITSIKPSEQPSEQSSVTPTPQEDILYTNNKLGFSLRFPISWKDYYSIVDQDNGTGIDVYFIGKSMASKNEDDEYSTVRGLYLFSIASESSILDSMDSLDSISEVGTSQSIKYVSYTGTDCSICILNDEVADADVNEQNLMSNDWTKVTEMLTDKDAVIHSFESINK</sequence>
<dbReference type="AlphaFoldDB" id="A0A7W3SX42"/>
<dbReference type="RefSeq" id="WP_182539091.1">
    <property type="nucleotide sequence ID" value="NZ_JACJIP010000037.1"/>
</dbReference>
<evidence type="ECO:0000313" key="1">
    <source>
        <dbReference type="EMBL" id="MBA9087870.1"/>
    </source>
</evidence>
<dbReference type="Proteomes" id="UP000567067">
    <property type="component" value="Unassembled WGS sequence"/>
</dbReference>
<dbReference type="EMBL" id="JACJIP010000037">
    <property type="protein sequence ID" value="MBA9087870.1"/>
    <property type="molecule type" value="Genomic_DNA"/>
</dbReference>
<name>A0A7W3SX42_9BACL</name>
<organism evidence="1 2">
    <name type="scientific">Fontibacillus solani</name>
    <dbReference type="NCBI Taxonomy" id="1572857"/>
    <lineage>
        <taxon>Bacteria</taxon>
        <taxon>Bacillati</taxon>
        <taxon>Bacillota</taxon>
        <taxon>Bacilli</taxon>
        <taxon>Bacillales</taxon>
        <taxon>Paenibacillaceae</taxon>
        <taxon>Fontibacillus</taxon>
    </lineage>
</organism>
<protein>
    <submittedName>
        <fullName evidence="1">Uncharacterized protein</fullName>
    </submittedName>
</protein>
<evidence type="ECO:0000313" key="2">
    <source>
        <dbReference type="Proteomes" id="UP000567067"/>
    </source>
</evidence>
<comment type="caution">
    <text evidence="1">The sequence shown here is derived from an EMBL/GenBank/DDBJ whole genome shotgun (WGS) entry which is preliminary data.</text>
</comment>